<dbReference type="OrthoDB" id="4092895at2759"/>
<dbReference type="HOGENOM" id="CLU_122462_0_0_1"/>
<dbReference type="EMBL" id="CR382134">
    <property type="protein sequence ID" value="CAG85645.2"/>
    <property type="molecule type" value="Genomic_DNA"/>
</dbReference>
<dbReference type="KEGG" id="dha:DEHA2B15664g"/>
<sequence>MIRIIPGRYASVVCRKYAFSRFYSSNSPTPPQYKKGGNILANSLRYVRQVDEYQKQLEKAPSHNKVVELMDKIENQPELLFILATFHYELSRIGIGRSNDPKTRSKLLWKYRFNYILKYSKLHNIFWEQCRYANISQHTHVLGFNPQDIGLLDPCNFSEQTYNELQSGKYKDMAFKDVEIITFSRPPFK</sequence>
<dbReference type="AlphaFoldDB" id="Q6BVY8"/>
<organism evidence="1 2">
    <name type="scientific">Debaryomyces hansenii (strain ATCC 36239 / CBS 767 / BCRC 21394 / JCM 1990 / NBRC 0083 / IGC 2968)</name>
    <name type="common">Yeast</name>
    <name type="synonym">Torulaspora hansenii</name>
    <dbReference type="NCBI Taxonomy" id="284592"/>
    <lineage>
        <taxon>Eukaryota</taxon>
        <taxon>Fungi</taxon>
        <taxon>Dikarya</taxon>
        <taxon>Ascomycota</taxon>
        <taxon>Saccharomycotina</taxon>
        <taxon>Pichiomycetes</taxon>
        <taxon>Debaryomycetaceae</taxon>
        <taxon>Debaryomyces</taxon>
    </lineage>
</organism>
<name>Q6BVY8_DEBHA</name>
<reference evidence="1 2" key="1">
    <citation type="journal article" date="2004" name="Nature">
        <title>Genome evolution in yeasts.</title>
        <authorList>
            <consortium name="Genolevures"/>
            <person name="Dujon B."/>
            <person name="Sherman D."/>
            <person name="Fischer G."/>
            <person name="Durrens P."/>
            <person name="Casaregola S."/>
            <person name="Lafontaine I."/>
            <person name="de Montigny J."/>
            <person name="Marck C."/>
            <person name="Neuveglise C."/>
            <person name="Talla E."/>
            <person name="Goffard N."/>
            <person name="Frangeul L."/>
            <person name="Aigle M."/>
            <person name="Anthouard V."/>
            <person name="Babour A."/>
            <person name="Barbe V."/>
            <person name="Barnay S."/>
            <person name="Blanchin S."/>
            <person name="Beckerich J.M."/>
            <person name="Beyne E."/>
            <person name="Bleykasten C."/>
            <person name="Boisrame A."/>
            <person name="Boyer J."/>
            <person name="Cattolico L."/>
            <person name="Confanioleri F."/>
            <person name="de Daruvar A."/>
            <person name="Despons L."/>
            <person name="Fabre E."/>
            <person name="Fairhead C."/>
            <person name="Ferry-Dumazet H."/>
            <person name="Groppi A."/>
            <person name="Hantraye F."/>
            <person name="Hennequin C."/>
            <person name="Jauniaux N."/>
            <person name="Joyet P."/>
            <person name="Kachouri R."/>
            <person name="Kerrest A."/>
            <person name="Koszul R."/>
            <person name="Lemaire M."/>
            <person name="Lesur I."/>
            <person name="Ma L."/>
            <person name="Muller H."/>
            <person name="Nicaud J.M."/>
            <person name="Nikolski M."/>
            <person name="Oztas S."/>
            <person name="Ozier-Kalogeropoulos O."/>
            <person name="Pellenz S."/>
            <person name="Potier S."/>
            <person name="Richard G.F."/>
            <person name="Straub M.L."/>
            <person name="Suleau A."/>
            <person name="Swennene D."/>
            <person name="Tekaia F."/>
            <person name="Wesolowski-Louvel M."/>
            <person name="Westhof E."/>
            <person name="Wirth B."/>
            <person name="Zeniou-Meyer M."/>
            <person name="Zivanovic I."/>
            <person name="Bolotin-Fukuhara M."/>
            <person name="Thierry A."/>
            <person name="Bouchier C."/>
            <person name="Caudron B."/>
            <person name="Scarpelli C."/>
            <person name="Gaillardin C."/>
            <person name="Weissenbach J."/>
            <person name="Wincker P."/>
            <person name="Souciet J.L."/>
        </authorList>
    </citation>
    <scope>NUCLEOTIDE SEQUENCE [LARGE SCALE GENOMIC DNA]</scope>
    <source>
        <strain evidence="2">ATCC 36239 / CBS 767 / BCRC 21394 / JCM 1990 / NBRC 0083 / IGC 2968</strain>
    </source>
</reference>
<dbReference type="InParanoid" id="Q6BVY8"/>
<dbReference type="Proteomes" id="UP000000599">
    <property type="component" value="Chromosome B"/>
</dbReference>
<gene>
    <name evidence="1" type="ordered locus">DEHA2B15664g</name>
</gene>
<evidence type="ECO:0000313" key="2">
    <source>
        <dbReference type="Proteomes" id="UP000000599"/>
    </source>
</evidence>
<accession>Q6BVY8</accession>
<protein>
    <submittedName>
        <fullName evidence="1">DEHA2B15664p</fullName>
    </submittedName>
</protein>
<dbReference type="OMA" id="YECKRIG"/>
<evidence type="ECO:0000313" key="1">
    <source>
        <dbReference type="EMBL" id="CAG85645.2"/>
    </source>
</evidence>
<dbReference type="STRING" id="284592.Q6BVY8"/>
<dbReference type="eggNOG" id="ENOG502RQ80">
    <property type="taxonomic scope" value="Eukaryota"/>
</dbReference>
<dbReference type="RefSeq" id="XP_457631.2">
    <property type="nucleotide sequence ID" value="XM_457631.1"/>
</dbReference>
<dbReference type="GeneID" id="2913606"/>
<keyword evidence="2" id="KW-1185">Reference proteome</keyword>
<dbReference type="VEuPathDB" id="FungiDB:DEHA2B15664g"/>
<proteinExistence type="predicted"/>